<organism evidence="5 6">
    <name type="scientific">Orbus sasakiae</name>
    <dbReference type="NCBI Taxonomy" id="1078475"/>
    <lineage>
        <taxon>Bacteria</taxon>
        <taxon>Pseudomonadati</taxon>
        <taxon>Pseudomonadota</taxon>
        <taxon>Gammaproteobacteria</taxon>
        <taxon>Orbales</taxon>
        <taxon>Orbaceae</taxon>
        <taxon>Orbus</taxon>
    </lineage>
</organism>
<reference evidence="6" key="1">
    <citation type="journal article" date="2019" name="Int. J. Syst. Evol. Microbiol.">
        <title>The Global Catalogue of Microorganisms (GCM) 10K type strain sequencing project: providing services to taxonomists for standard genome sequencing and annotation.</title>
        <authorList>
            <consortium name="The Broad Institute Genomics Platform"/>
            <consortium name="The Broad Institute Genome Sequencing Center for Infectious Disease"/>
            <person name="Wu L."/>
            <person name="Ma J."/>
        </authorList>
    </citation>
    <scope>NUCLEOTIDE SEQUENCE [LARGE SCALE GENOMIC DNA]</scope>
    <source>
        <strain evidence="6">JCM 18050</strain>
    </source>
</reference>
<dbReference type="PROSITE" id="PS00041">
    <property type="entry name" value="HTH_ARAC_FAMILY_1"/>
    <property type="match status" value="1"/>
</dbReference>
<dbReference type="PANTHER" id="PTHR43280:SF2">
    <property type="entry name" value="HTH-TYPE TRANSCRIPTIONAL REGULATOR EXSA"/>
    <property type="match status" value="1"/>
</dbReference>
<evidence type="ECO:0000256" key="3">
    <source>
        <dbReference type="ARBA" id="ARBA00023163"/>
    </source>
</evidence>
<evidence type="ECO:0000256" key="1">
    <source>
        <dbReference type="ARBA" id="ARBA00023015"/>
    </source>
</evidence>
<dbReference type="Proteomes" id="UP001500171">
    <property type="component" value="Unassembled WGS sequence"/>
</dbReference>
<keyword evidence="3" id="KW-0804">Transcription</keyword>
<dbReference type="PRINTS" id="PR00032">
    <property type="entry name" value="HTHARAC"/>
</dbReference>
<dbReference type="InterPro" id="IPR018060">
    <property type="entry name" value="HTH_AraC"/>
</dbReference>
<dbReference type="SUPFAM" id="SSF46689">
    <property type="entry name" value="Homeodomain-like"/>
    <property type="match status" value="2"/>
</dbReference>
<dbReference type="PROSITE" id="PS01124">
    <property type="entry name" value="HTH_ARAC_FAMILY_2"/>
    <property type="match status" value="1"/>
</dbReference>
<gene>
    <name evidence="5" type="ORF">GCM10023211_19150</name>
</gene>
<feature type="domain" description="HTH araC/xylS-type" evidence="4">
    <location>
        <begin position="91"/>
        <end position="189"/>
    </location>
</feature>
<dbReference type="EMBL" id="BAABHY010000005">
    <property type="protein sequence ID" value="GAA5112477.1"/>
    <property type="molecule type" value="Genomic_DNA"/>
</dbReference>
<protein>
    <recommendedName>
        <fullName evidence="4">HTH araC/xylS-type domain-containing protein</fullName>
    </recommendedName>
</protein>
<dbReference type="InterPro" id="IPR020449">
    <property type="entry name" value="Tscrpt_reg_AraC-type_HTH"/>
</dbReference>
<evidence type="ECO:0000313" key="5">
    <source>
        <dbReference type="EMBL" id="GAA5112477.1"/>
    </source>
</evidence>
<dbReference type="InterPro" id="IPR009057">
    <property type="entry name" value="Homeodomain-like_sf"/>
</dbReference>
<name>A0ABP9NBG4_9GAMM</name>
<dbReference type="InterPro" id="IPR018062">
    <property type="entry name" value="HTH_AraC-typ_CS"/>
</dbReference>
<evidence type="ECO:0000256" key="2">
    <source>
        <dbReference type="ARBA" id="ARBA00023125"/>
    </source>
</evidence>
<dbReference type="Gene3D" id="1.10.10.60">
    <property type="entry name" value="Homeodomain-like"/>
    <property type="match status" value="2"/>
</dbReference>
<dbReference type="PANTHER" id="PTHR43280">
    <property type="entry name" value="ARAC-FAMILY TRANSCRIPTIONAL REGULATOR"/>
    <property type="match status" value="1"/>
</dbReference>
<dbReference type="SMART" id="SM00342">
    <property type="entry name" value="HTH_ARAC"/>
    <property type="match status" value="1"/>
</dbReference>
<proteinExistence type="predicted"/>
<keyword evidence="1" id="KW-0805">Transcription regulation</keyword>
<dbReference type="Pfam" id="PF12833">
    <property type="entry name" value="HTH_18"/>
    <property type="match status" value="1"/>
</dbReference>
<accession>A0ABP9NBG4</accession>
<keyword evidence="2" id="KW-0238">DNA-binding</keyword>
<evidence type="ECO:0000313" key="6">
    <source>
        <dbReference type="Proteomes" id="UP001500171"/>
    </source>
</evidence>
<sequence length="196" mass="22518">MIYSCGITHLKLNELPLNHLIAKTQQPVANAGIYTEQIKQIFDSLILHATQTQAIHAEIIHYITLNLLLTVCHLFEERQQHLSDKKITLGQRIKEFLDKYYLEQIDIASISHALNVNRYYLSHSFKAFSGYSPKQYIIRRRLGEAQSLLLNTDDSVAKIASKVGYSNVNNFHDIFEKVIGMSPGKYKKLWLNKLSS</sequence>
<evidence type="ECO:0000259" key="4">
    <source>
        <dbReference type="PROSITE" id="PS01124"/>
    </source>
</evidence>
<keyword evidence="6" id="KW-1185">Reference proteome</keyword>
<comment type="caution">
    <text evidence="5">The sequence shown here is derived from an EMBL/GenBank/DDBJ whole genome shotgun (WGS) entry which is preliminary data.</text>
</comment>